<evidence type="ECO:0000256" key="4">
    <source>
        <dbReference type="SAM" id="MobiDB-lite"/>
    </source>
</evidence>
<feature type="coiled-coil region" evidence="3">
    <location>
        <begin position="101"/>
        <end position="135"/>
    </location>
</feature>
<organism evidence="5">
    <name type="scientific">Oppiella nova</name>
    <dbReference type="NCBI Taxonomy" id="334625"/>
    <lineage>
        <taxon>Eukaryota</taxon>
        <taxon>Metazoa</taxon>
        <taxon>Ecdysozoa</taxon>
        <taxon>Arthropoda</taxon>
        <taxon>Chelicerata</taxon>
        <taxon>Arachnida</taxon>
        <taxon>Acari</taxon>
        <taxon>Acariformes</taxon>
        <taxon>Sarcoptiformes</taxon>
        <taxon>Oribatida</taxon>
        <taxon>Brachypylina</taxon>
        <taxon>Oppioidea</taxon>
        <taxon>Oppiidae</taxon>
        <taxon>Oppiella</taxon>
    </lineage>
</organism>
<dbReference type="InterPro" id="IPR019179">
    <property type="entry name" value="CC149"/>
</dbReference>
<evidence type="ECO:0008006" key="7">
    <source>
        <dbReference type="Google" id="ProtNLM"/>
    </source>
</evidence>
<evidence type="ECO:0000256" key="2">
    <source>
        <dbReference type="ARBA" id="ARBA00023054"/>
    </source>
</evidence>
<feature type="compositionally biased region" description="Basic and acidic residues" evidence="4">
    <location>
        <begin position="430"/>
        <end position="448"/>
    </location>
</feature>
<evidence type="ECO:0000313" key="5">
    <source>
        <dbReference type="EMBL" id="CAD7639701.1"/>
    </source>
</evidence>
<dbReference type="PANTHER" id="PTHR21682">
    <property type="entry name" value="COILED-COIL DOMAIN-CONTAINING PROTEIN 149"/>
    <property type="match status" value="1"/>
</dbReference>
<dbReference type="Pfam" id="PF09789">
    <property type="entry name" value="CC149"/>
    <property type="match status" value="1"/>
</dbReference>
<evidence type="ECO:0000256" key="1">
    <source>
        <dbReference type="ARBA" id="ARBA00005872"/>
    </source>
</evidence>
<keyword evidence="2 3" id="KW-0175">Coiled coil</keyword>
<evidence type="ECO:0000256" key="3">
    <source>
        <dbReference type="SAM" id="Coils"/>
    </source>
</evidence>
<dbReference type="Proteomes" id="UP000728032">
    <property type="component" value="Unassembled WGS sequence"/>
</dbReference>
<feature type="compositionally biased region" description="Basic and acidic residues" evidence="4">
    <location>
        <begin position="405"/>
        <end position="416"/>
    </location>
</feature>
<feature type="coiled-coil region" evidence="3">
    <location>
        <begin position="163"/>
        <end position="248"/>
    </location>
</feature>
<feature type="compositionally biased region" description="Low complexity" evidence="4">
    <location>
        <begin position="378"/>
        <end position="389"/>
    </location>
</feature>
<feature type="region of interest" description="Disordered" evidence="4">
    <location>
        <begin position="370"/>
        <end position="463"/>
    </location>
</feature>
<feature type="compositionally biased region" description="Acidic residues" evidence="4">
    <location>
        <begin position="394"/>
        <end position="404"/>
    </location>
</feature>
<feature type="coiled-coil region" evidence="3">
    <location>
        <begin position="338"/>
        <end position="365"/>
    </location>
</feature>
<name>A0A7R9QBK0_9ACAR</name>
<gene>
    <name evidence="5" type="ORF">ONB1V03_LOCUS2147</name>
</gene>
<proteinExistence type="inferred from homology"/>
<accession>A0A7R9QBK0</accession>
<evidence type="ECO:0000313" key="6">
    <source>
        <dbReference type="Proteomes" id="UP000728032"/>
    </source>
</evidence>
<dbReference type="EMBL" id="OC915290">
    <property type="protein sequence ID" value="CAD7639701.1"/>
    <property type="molecule type" value="Genomic_DNA"/>
</dbReference>
<dbReference type="AlphaFoldDB" id="A0A7R9QBK0"/>
<reference evidence="5" key="1">
    <citation type="submission" date="2020-11" db="EMBL/GenBank/DDBJ databases">
        <authorList>
            <person name="Tran Van P."/>
        </authorList>
    </citation>
    <scope>NUCLEOTIDE SEQUENCE</scope>
</reference>
<keyword evidence="6" id="KW-1185">Reference proteome</keyword>
<feature type="compositionally biased region" description="Acidic residues" evidence="4">
    <location>
        <begin position="417"/>
        <end position="429"/>
    </location>
</feature>
<dbReference type="PANTHER" id="PTHR21682:SF2">
    <property type="entry name" value="COILED-COIL DOMAIN-CONTAINING PROTEIN 149"/>
    <property type="match status" value="1"/>
</dbReference>
<feature type="compositionally biased region" description="Polar residues" evidence="4">
    <location>
        <begin position="452"/>
        <end position="463"/>
    </location>
</feature>
<sequence length="463" mass="52844">MSDKNKSVSNAQFETALNEISLLRDKLDSKSCALIILSQELLECKAQRDQFKLMGEQLRERYGIIKRKMEGLGPTLSAVYDYEYDIPRSSSSQSEPLAQLLITLKEQNKHLIREIDDLRMKLEDAEGDLKIVRGQMRTMSQHIDSAAYESRDRNIDMNIISEMEFYKNKVILLERDLQSVLDEKEELILSRDSYKLKVDRLNEKLNGLMRSSYNTTTEANEDNRIVDIDSLFMENRFLKEKIKTFEDEKKLISLRLNKYKEILEKKRMDSPKSVLSSAKSVLAATQLGSGNVITARQVEELIATDALNNMEVTANNLSQLRNLVIALFDGLQDKSVSLSHSKKTNKILGKRVEELENQLRSVRSKDKLPIVKTESLESNTSSNTNTTSNVEDVATPDDELDDEISDRTGGRDNGDERDVDAEDDDELPPELDRLVKDAINELKIRDLEEPIGQTNPLTNTLYQ</sequence>
<dbReference type="OrthoDB" id="5917629at2759"/>
<dbReference type="EMBL" id="CAJPVJ010000465">
    <property type="protein sequence ID" value="CAG2162554.1"/>
    <property type="molecule type" value="Genomic_DNA"/>
</dbReference>
<protein>
    <recommendedName>
        <fullName evidence="7">Coiled-coil domain-containing protein 149</fullName>
    </recommendedName>
</protein>
<comment type="similarity">
    <text evidence="1">Belongs to the CCDC149 family.</text>
</comment>